<dbReference type="InterPro" id="IPR012940">
    <property type="entry name" value="NABP"/>
</dbReference>
<dbReference type="GO" id="GO:0003729">
    <property type="term" value="F:mRNA binding"/>
    <property type="evidence" value="ECO:0007669"/>
    <property type="project" value="UniProtKB-ARBA"/>
</dbReference>
<feature type="region of interest" description="Disordered" evidence="8">
    <location>
        <begin position="250"/>
        <end position="274"/>
    </location>
</feature>
<evidence type="ECO:0000313" key="10">
    <source>
        <dbReference type="EMBL" id="RWR95397.1"/>
    </source>
</evidence>
<reference evidence="10 11" key="1">
    <citation type="journal article" date="2019" name="Nat. Plants">
        <title>Stout camphor tree genome fills gaps in understanding of flowering plant genome evolution.</title>
        <authorList>
            <person name="Chaw S.M."/>
            <person name="Liu Y.C."/>
            <person name="Wu Y.W."/>
            <person name="Wang H.Y."/>
            <person name="Lin C.I."/>
            <person name="Wu C.S."/>
            <person name="Ke H.M."/>
            <person name="Chang L.Y."/>
            <person name="Hsu C.Y."/>
            <person name="Yang H.T."/>
            <person name="Sudianto E."/>
            <person name="Hsu M.H."/>
            <person name="Wu K.P."/>
            <person name="Wang L.N."/>
            <person name="Leebens-Mack J.H."/>
            <person name="Tsai I.J."/>
        </authorList>
    </citation>
    <scope>NUCLEOTIDE SEQUENCE [LARGE SCALE GENOMIC DNA]</scope>
    <source>
        <strain evidence="11">cv. Chaw 1501</strain>
        <tissue evidence="10">Young leaves</tissue>
    </source>
</reference>
<feature type="repeat" description="Pumilio" evidence="7">
    <location>
        <begin position="793"/>
        <end position="828"/>
    </location>
</feature>
<feature type="domain" description="PUM-HD" evidence="9">
    <location>
        <begin position="665"/>
        <end position="1005"/>
    </location>
</feature>
<dbReference type="GO" id="GO:0006417">
    <property type="term" value="P:regulation of translation"/>
    <property type="evidence" value="ECO:0007669"/>
    <property type="project" value="UniProtKB-KW"/>
</dbReference>
<accession>A0A443PX84</accession>
<evidence type="ECO:0000259" key="9">
    <source>
        <dbReference type="PROSITE" id="PS50303"/>
    </source>
</evidence>
<evidence type="ECO:0000256" key="8">
    <source>
        <dbReference type="SAM" id="MobiDB-lite"/>
    </source>
</evidence>
<evidence type="ECO:0000256" key="2">
    <source>
        <dbReference type="ARBA" id="ARBA00022490"/>
    </source>
</evidence>
<feature type="repeat" description="Pumilio" evidence="7">
    <location>
        <begin position="685"/>
        <end position="720"/>
    </location>
</feature>
<dbReference type="STRING" id="337451.A0A443PX84"/>
<feature type="repeat" description="Pumilio" evidence="7">
    <location>
        <begin position="757"/>
        <end position="792"/>
    </location>
</feature>
<evidence type="ECO:0000256" key="4">
    <source>
        <dbReference type="ARBA" id="ARBA00022845"/>
    </source>
</evidence>
<gene>
    <name evidence="10" type="ORF">CKAN_02473700</name>
</gene>
<feature type="repeat" description="Pumilio" evidence="7">
    <location>
        <begin position="829"/>
        <end position="864"/>
    </location>
</feature>
<dbReference type="PROSITE" id="PS50302">
    <property type="entry name" value="PUM"/>
    <property type="match status" value="8"/>
</dbReference>
<dbReference type="InterPro" id="IPR033712">
    <property type="entry name" value="Pumilio_RNA-bd"/>
</dbReference>
<dbReference type="AlphaFoldDB" id="A0A443PX84"/>
<dbReference type="Proteomes" id="UP000283530">
    <property type="component" value="Unassembled WGS sequence"/>
</dbReference>
<feature type="compositionally biased region" description="Low complexity" evidence="8">
    <location>
        <begin position="418"/>
        <end position="430"/>
    </location>
</feature>
<feature type="repeat" description="Pumilio" evidence="7">
    <location>
        <begin position="902"/>
        <end position="937"/>
    </location>
</feature>
<keyword evidence="3" id="KW-0677">Repeat</keyword>
<dbReference type="PANTHER" id="PTHR12537">
    <property type="entry name" value="RNA BINDING PROTEIN PUMILIO-RELATED"/>
    <property type="match status" value="1"/>
</dbReference>
<feature type="repeat" description="Pumilio" evidence="7">
    <location>
        <begin position="866"/>
        <end position="901"/>
    </location>
</feature>
<evidence type="ECO:0000313" key="11">
    <source>
        <dbReference type="Proteomes" id="UP000283530"/>
    </source>
</evidence>
<keyword evidence="5" id="KW-0694">RNA-binding</keyword>
<dbReference type="FunFam" id="1.25.10.10:FF:000004">
    <property type="entry name" value="Pumilio homolog 1 isoform 2"/>
    <property type="match status" value="1"/>
</dbReference>
<feature type="region of interest" description="Disordered" evidence="8">
    <location>
        <begin position="358"/>
        <end position="393"/>
    </location>
</feature>
<keyword evidence="11" id="KW-1185">Reference proteome</keyword>
<feature type="repeat" description="Pumilio" evidence="7">
    <location>
        <begin position="721"/>
        <end position="756"/>
    </location>
</feature>
<dbReference type="EMBL" id="QPKB01000011">
    <property type="protein sequence ID" value="RWR95397.1"/>
    <property type="molecule type" value="Genomic_DNA"/>
</dbReference>
<dbReference type="GO" id="GO:0005737">
    <property type="term" value="C:cytoplasm"/>
    <property type="evidence" value="ECO:0007669"/>
    <property type="project" value="UniProtKB-SubCell"/>
</dbReference>
<evidence type="ECO:0000256" key="6">
    <source>
        <dbReference type="ARBA" id="ARBA00055193"/>
    </source>
</evidence>
<keyword evidence="2" id="KW-0963">Cytoplasm</keyword>
<dbReference type="OrthoDB" id="668540at2759"/>
<dbReference type="SUPFAM" id="SSF48371">
    <property type="entry name" value="ARM repeat"/>
    <property type="match status" value="1"/>
</dbReference>
<dbReference type="InterPro" id="IPR016024">
    <property type="entry name" value="ARM-type_fold"/>
</dbReference>
<name>A0A443PX84_9MAGN</name>
<dbReference type="InterPro" id="IPR033133">
    <property type="entry name" value="PUM-HD"/>
</dbReference>
<evidence type="ECO:0000256" key="3">
    <source>
        <dbReference type="ARBA" id="ARBA00022737"/>
    </source>
</evidence>
<proteinExistence type="predicted"/>
<comment type="function">
    <text evidence="6">Sequence-specific RNA-binding protein that regulates translation and mRNA stability by binding the 3'-UTR of target mRNAs. Binds the APUM-binding elements (APBEs) in the 3'-UTR mRNA sequence of CLV1, PNH, WUS and FAS2.</text>
</comment>
<dbReference type="Pfam" id="PF07990">
    <property type="entry name" value="NABP"/>
    <property type="match status" value="1"/>
</dbReference>
<comment type="subcellular location">
    <subcellularLocation>
        <location evidence="1">Cytoplasm</location>
    </subcellularLocation>
</comment>
<dbReference type="PROSITE" id="PS50303">
    <property type="entry name" value="PUM_HD"/>
    <property type="match status" value="1"/>
</dbReference>
<dbReference type="CDD" id="cd07920">
    <property type="entry name" value="Pumilio"/>
    <property type="match status" value="1"/>
</dbReference>
<protein>
    <submittedName>
        <fullName evidence="10">Pumilio 2-like protein</fullName>
    </submittedName>
</protein>
<dbReference type="InterPro" id="IPR001313">
    <property type="entry name" value="Pumilio_RNA-bd_rpt"/>
</dbReference>
<evidence type="ECO:0000256" key="5">
    <source>
        <dbReference type="ARBA" id="ARBA00022884"/>
    </source>
</evidence>
<dbReference type="PANTHER" id="PTHR12537:SF187">
    <property type="entry name" value="OS04G0276200 PROTEIN"/>
    <property type="match status" value="1"/>
</dbReference>
<organism evidence="10 11">
    <name type="scientific">Cinnamomum micranthum f. kanehirae</name>
    <dbReference type="NCBI Taxonomy" id="337451"/>
    <lineage>
        <taxon>Eukaryota</taxon>
        <taxon>Viridiplantae</taxon>
        <taxon>Streptophyta</taxon>
        <taxon>Embryophyta</taxon>
        <taxon>Tracheophyta</taxon>
        <taxon>Spermatophyta</taxon>
        <taxon>Magnoliopsida</taxon>
        <taxon>Magnoliidae</taxon>
        <taxon>Laurales</taxon>
        <taxon>Lauraceae</taxon>
        <taxon>Cinnamomum</taxon>
    </lineage>
</organism>
<dbReference type="InterPro" id="IPR011989">
    <property type="entry name" value="ARM-like"/>
</dbReference>
<sequence length="1023" mass="111316">MVSDMGMRTMLGSSEGFYGENLGNELGFLLQRPQEVCEKEQELSIYRSGSAPPTVEASLSAVGGLFGRVGDLSEEELRSDPAYSSYYYANVNLNPRLPPPAFSKEDSRFTRRLQVGGSVIGGIGDRRKANWVDDGGSRSLFSMQPGFVPPEEEGGVEARKSQASSEWLDRGEDGLIGLSGLGLGGRRKSLADIIQDDLVHTPIPRHSSRPASRNAFGDYAEITAANVQSMSGVQNIGQSSSHTYASALGASLSRSTTPDPQLVARAPSPHLPPVGGRYGATDKKAINGPSAFNGSSSIAKSADLVAAMAGMSLSANGVLNEENHLQSHNQNEINGHQNFIFDLQGGQNHIKQQSYLEKCESEHIHPSSVPQSTKSSHSVLSKNDGPFTDQTDSSLTVDGHAELHKPVVSSPDSYFKAPSSPSITSSGGSPHYQNLDNANSAFMNYCLGGFSINPASPSMMPNHLSYGNFPPSFENSAAAGAVRGIETRSLGGLPSGPNLTVAAEVQNLNKLGNHNITASALQEPLMDPLFIQYLRTAEYAAHVAASCNDPSLERNYMGTSYGDLLGVGLQKAYLGALLSPQKSQYGVPFLGKSGGLNHGYYANPAFGLGMPYPGSPLASTVLPASPVGADSPVRHNDRNVHFPSGTRNFGGGAMGWHLDGMDGSFASSLLEEFKSNKSRCFELSEIAGHVVDFSADQYGSRFIQQKLETATMLEKNMVFDEIIPQAFSLMTDVFGNYVIQKFFEHGTVAQRRELANQLNGHVLTLSLQMYGCRVIQKAIEVVELDQQTEMVSELDGHVMRCVRDQNGNHVIQKCIECIPEDAIEFIISTFYDQVVTLSTHPYGCRVIQRVLEHCKDPATQRIMMDEILQNVCMLAQDQYGNYVIQHVLEHGKPHERSCIIKKLAGQIVQMSQQKFASNVVEKCLSFGCPTERQLLVNEMLGSTDENEPLQAMMKDQFANYVVQKVLETCDDQQRELILSRIKVHLNALKKYTYGKHIVARVEKLVAAGERRMGFQSSYPSQMA</sequence>
<dbReference type="Gene3D" id="1.25.10.10">
    <property type="entry name" value="Leucine-rich Repeat Variant"/>
    <property type="match status" value="1"/>
</dbReference>
<feature type="repeat" description="Pumilio" evidence="7">
    <location>
        <begin position="938"/>
        <end position="979"/>
    </location>
</feature>
<comment type="caution">
    <text evidence="10">The sequence shown here is derived from an EMBL/GenBank/DDBJ whole genome shotgun (WGS) entry which is preliminary data.</text>
</comment>
<dbReference type="Pfam" id="PF00806">
    <property type="entry name" value="PUF"/>
    <property type="match status" value="8"/>
</dbReference>
<dbReference type="SMART" id="SM00025">
    <property type="entry name" value="Pumilio"/>
    <property type="match status" value="8"/>
</dbReference>
<feature type="compositionally biased region" description="Polar residues" evidence="8">
    <location>
        <begin position="368"/>
        <end position="381"/>
    </location>
</feature>
<evidence type="ECO:0000256" key="1">
    <source>
        <dbReference type="ARBA" id="ARBA00004496"/>
    </source>
</evidence>
<keyword evidence="4" id="KW-0810">Translation regulation</keyword>
<feature type="region of interest" description="Disordered" evidence="8">
    <location>
        <begin position="408"/>
        <end position="431"/>
    </location>
</feature>
<evidence type="ECO:0000256" key="7">
    <source>
        <dbReference type="PROSITE-ProRule" id="PRU00317"/>
    </source>
</evidence>